<accession>A0A0B7IF83</accession>
<dbReference type="EMBL" id="CDOK01000104">
    <property type="protein sequence ID" value="CEN49319.1"/>
    <property type="molecule type" value="Genomic_DNA"/>
</dbReference>
<dbReference type="AlphaFoldDB" id="A0A0B7IF83"/>
<sequence>MNYKFITAQPFDKELKRLGKKYKSLKSDFEKLKKEIQNNPNIGVALGDGLRKIRLNITSKNKGKSGGARVITHEIIIQIEKEETKSVLFAYIYDKSEYETIDTAIIRELVKEIREESNE</sequence>
<evidence type="ECO:0000313" key="2">
    <source>
        <dbReference type="Proteomes" id="UP000039370"/>
    </source>
</evidence>
<gene>
    <name evidence="1" type="ORF">CCAN11_1920005</name>
</gene>
<reference evidence="2" key="1">
    <citation type="submission" date="2015-01" db="EMBL/GenBank/DDBJ databases">
        <authorList>
            <person name="MANFREDI Pablo"/>
        </authorList>
    </citation>
    <scope>NUCLEOTIDE SEQUENCE [LARGE SCALE GENOMIC DNA]</scope>
    <source>
        <strain evidence="2">Cc11</strain>
    </source>
</reference>
<dbReference type="Proteomes" id="UP000039370">
    <property type="component" value="Unassembled WGS sequence"/>
</dbReference>
<evidence type="ECO:0000313" key="1">
    <source>
        <dbReference type="EMBL" id="CEN49319.1"/>
    </source>
</evidence>
<proteinExistence type="predicted"/>
<protein>
    <submittedName>
        <fullName evidence="1">Toxin higB-2</fullName>
    </submittedName>
</protein>
<dbReference type="RefSeq" id="WP_041985753.1">
    <property type="nucleotide sequence ID" value="NZ_JBIUQK010000004.1"/>
</dbReference>
<name>A0A0B7IF83_9FLAO</name>
<organism evidence="1 2">
    <name type="scientific">Capnocytophaga canimorsus</name>
    <dbReference type="NCBI Taxonomy" id="28188"/>
    <lineage>
        <taxon>Bacteria</taxon>
        <taxon>Pseudomonadati</taxon>
        <taxon>Bacteroidota</taxon>
        <taxon>Flavobacteriia</taxon>
        <taxon>Flavobacteriales</taxon>
        <taxon>Flavobacteriaceae</taxon>
        <taxon>Capnocytophaga</taxon>
    </lineage>
</organism>